<feature type="region of interest" description="Disordered" evidence="1">
    <location>
        <begin position="199"/>
        <end position="222"/>
    </location>
</feature>
<dbReference type="AlphaFoldDB" id="A0A0B7NBD3"/>
<feature type="compositionally biased region" description="Low complexity" evidence="1">
    <location>
        <begin position="26"/>
        <end position="40"/>
    </location>
</feature>
<dbReference type="InterPro" id="IPR025164">
    <property type="entry name" value="Toastrack_DUF4097"/>
</dbReference>
<feature type="compositionally biased region" description="Polar residues" evidence="1">
    <location>
        <begin position="1"/>
        <end position="10"/>
    </location>
</feature>
<dbReference type="Pfam" id="PF13349">
    <property type="entry name" value="DUF4097"/>
    <property type="match status" value="1"/>
</dbReference>
<keyword evidence="4" id="KW-1185">Reference proteome</keyword>
<sequence>MPIKDLSSSTKLEEKFLDPPPPYTVSDSASQASSSSSYQSPNQYQEVSSSASGANGAFHNSAPSPPHHPSLDYSAVHQQHGLLGKDDNNSLDRKGKAPSNDNYSPQYLGGINFKGFGYDLNRGPIGNVIGLASNIVGYTTNRAIGATSLATGAALGSVGHATNIASSSARTASDSCRAAMGMVENYMNVKMERRDERMRAKSLHKDAKYQQRNIKREQREASKCQKGWACSDRSSIDCGSSSHQPHQPHQEYGSASSDQNSIKLSIKESNKPFTFERSWSGEECSLQTSNGHLSVQGSLTASDAINLETTNANITVQGQLMAKNDITVKTTNGTFILQGPSINTKELKISTTNAPLRYDCFIEAKRIELKSKNAPICLNAVSVGSEMYAKTSNASVEIHINDIVSNSATIEIESSNAPVSVHVPRTFSGYFSVKTNSSAAASVVAKNSESRELKFDTDEQSKKEGRCKNFGNKSNIEIIIKTTNAPATLYQMSNNTNPKSFYNQPDYTAGSSGGYGPQQQTIHKPDEATSADLAPPPPYSPDHATRSTEGASSSAYGSVRKSIEQQQHGLLAPSSPRNVSDVSGSPLPPKRNWNSHSDYQQLPTSEPYDQEAAAAPSSSFARRQFYQDPGCCRKWCKYIIAAILLWLVIFMYSDQLGFSAPAPSHGDGHYGCNSNSVQWTDIPGTIEFTDNLELVIEGRVSNGLVTVVPLQDRHEGAILSDIQVYPPSLQEKMTFEVQNNYNNGESTRLIIQMPQHFENENEDCISANIEIRLPYAANRLFVNVKNIDIDVQPFVKDVDNVEIKTNNGMINLDYWTGESLKLSTQNGEMKVGRLSSGGSVYLENANALVRLTEDIDAKRILSVKNSNGIIEALGSLRADDSIKVETTNAFIKLSKLFAEYVSVSNANNEIQVDYIEAKSQVLATSSNGPVTLSIAGEKNNQVSVINSNADVNLHMTQEFEGSFVFSTSHGDVSINNEQDIEYREKLENLKRGNRKGRGKGDIVVQTSNADVYVAFDING</sequence>
<name>A0A0B7NBD3_9FUNG</name>
<feature type="compositionally biased region" description="Polar residues" evidence="1">
    <location>
        <begin position="496"/>
        <end position="510"/>
    </location>
</feature>
<evidence type="ECO:0000313" key="3">
    <source>
        <dbReference type="EMBL" id="CEP14766.1"/>
    </source>
</evidence>
<reference evidence="3 4" key="1">
    <citation type="submission" date="2014-09" db="EMBL/GenBank/DDBJ databases">
        <authorList>
            <person name="Ellenberger Sabrina"/>
        </authorList>
    </citation>
    <scope>NUCLEOTIDE SEQUENCE [LARGE SCALE GENOMIC DNA]</scope>
    <source>
        <strain evidence="3 4">CBS 412.66</strain>
    </source>
</reference>
<feature type="domain" description="DUF4097" evidence="2">
    <location>
        <begin position="729"/>
        <end position="957"/>
    </location>
</feature>
<feature type="compositionally biased region" description="Polar residues" evidence="1">
    <location>
        <begin position="41"/>
        <end position="53"/>
    </location>
</feature>
<dbReference type="EMBL" id="LN731702">
    <property type="protein sequence ID" value="CEP14766.1"/>
    <property type="molecule type" value="Genomic_DNA"/>
</dbReference>
<dbReference type="OrthoDB" id="5570013at2759"/>
<evidence type="ECO:0000256" key="1">
    <source>
        <dbReference type="SAM" id="MobiDB-lite"/>
    </source>
</evidence>
<feature type="region of interest" description="Disordered" evidence="1">
    <location>
        <begin position="1"/>
        <end position="104"/>
    </location>
</feature>
<feature type="compositionally biased region" description="Basic and acidic residues" evidence="1">
    <location>
        <begin position="83"/>
        <end position="95"/>
    </location>
</feature>
<feature type="compositionally biased region" description="Polar residues" evidence="1">
    <location>
        <begin position="592"/>
        <end position="604"/>
    </location>
</feature>
<feature type="region of interest" description="Disordered" evidence="1">
    <location>
        <begin position="235"/>
        <end position="260"/>
    </location>
</feature>
<proteinExistence type="predicted"/>
<evidence type="ECO:0000259" key="2">
    <source>
        <dbReference type="Pfam" id="PF13349"/>
    </source>
</evidence>
<evidence type="ECO:0000313" key="4">
    <source>
        <dbReference type="Proteomes" id="UP000054107"/>
    </source>
</evidence>
<protein>
    <recommendedName>
        <fullName evidence="2">DUF4097 domain-containing protein</fullName>
    </recommendedName>
</protein>
<feature type="compositionally biased region" description="Polar residues" evidence="1">
    <location>
        <begin position="547"/>
        <end position="556"/>
    </location>
</feature>
<feature type="compositionally biased region" description="Polar residues" evidence="1">
    <location>
        <begin position="243"/>
        <end position="260"/>
    </location>
</feature>
<gene>
    <name evidence="3" type="primary">PARPA_08951.1 scaffold 35302</name>
</gene>
<feature type="region of interest" description="Disordered" evidence="1">
    <location>
        <begin position="496"/>
        <end position="614"/>
    </location>
</feature>
<dbReference type="STRING" id="35722.A0A0B7NBD3"/>
<dbReference type="Proteomes" id="UP000054107">
    <property type="component" value="Unassembled WGS sequence"/>
</dbReference>
<accession>A0A0B7NBD3</accession>
<organism evidence="3 4">
    <name type="scientific">Parasitella parasitica</name>
    <dbReference type="NCBI Taxonomy" id="35722"/>
    <lineage>
        <taxon>Eukaryota</taxon>
        <taxon>Fungi</taxon>
        <taxon>Fungi incertae sedis</taxon>
        <taxon>Mucoromycota</taxon>
        <taxon>Mucoromycotina</taxon>
        <taxon>Mucoromycetes</taxon>
        <taxon>Mucorales</taxon>
        <taxon>Mucorineae</taxon>
        <taxon>Mucoraceae</taxon>
        <taxon>Parasitella</taxon>
    </lineage>
</organism>